<keyword evidence="2 8" id="KW-0813">Transport</keyword>
<keyword evidence="3 8" id="KW-1134">Transmembrane beta strand</keyword>
<dbReference type="InterPro" id="IPR037066">
    <property type="entry name" value="Plug_dom_sf"/>
</dbReference>
<reference evidence="13 14" key="1">
    <citation type="submission" date="2016-10" db="EMBL/GenBank/DDBJ databases">
        <authorList>
            <person name="de Groot N.N."/>
        </authorList>
    </citation>
    <scope>NUCLEOTIDE SEQUENCE [LARGE SCALE GENOMIC DNA]</scope>
    <source>
        <strain evidence="13 14">NLAE-zl-C500</strain>
    </source>
</reference>
<dbReference type="AlphaFoldDB" id="A0A1G6GB21"/>
<dbReference type="Proteomes" id="UP000183670">
    <property type="component" value="Unassembled WGS sequence"/>
</dbReference>
<dbReference type="Pfam" id="PF07715">
    <property type="entry name" value="Plug"/>
    <property type="match status" value="1"/>
</dbReference>
<protein>
    <submittedName>
        <fullName evidence="13">TonB-linked outer membrane protein, SusC/RagA family</fullName>
    </submittedName>
</protein>
<dbReference type="NCBIfam" id="TIGR04057">
    <property type="entry name" value="SusC_RagA_signa"/>
    <property type="match status" value="1"/>
</dbReference>
<evidence type="ECO:0000256" key="1">
    <source>
        <dbReference type="ARBA" id="ARBA00004571"/>
    </source>
</evidence>
<keyword evidence="7 8" id="KW-0998">Cell outer membrane</keyword>
<evidence type="ECO:0000256" key="9">
    <source>
        <dbReference type="RuleBase" id="RU003357"/>
    </source>
</evidence>
<evidence type="ECO:0000256" key="2">
    <source>
        <dbReference type="ARBA" id="ARBA00022448"/>
    </source>
</evidence>
<keyword evidence="5 9" id="KW-0798">TonB box</keyword>
<evidence type="ECO:0000256" key="10">
    <source>
        <dbReference type="SAM" id="SignalP"/>
    </source>
</evidence>
<name>A0A1G6GB21_BACOV</name>
<evidence type="ECO:0000259" key="11">
    <source>
        <dbReference type="Pfam" id="PF00593"/>
    </source>
</evidence>
<dbReference type="InterPro" id="IPR039426">
    <property type="entry name" value="TonB-dep_rcpt-like"/>
</dbReference>
<dbReference type="FunFam" id="2.170.130.10:FF:000008">
    <property type="entry name" value="SusC/RagA family TonB-linked outer membrane protein"/>
    <property type="match status" value="1"/>
</dbReference>
<dbReference type="Gene3D" id="2.40.170.20">
    <property type="entry name" value="TonB-dependent receptor, beta-barrel domain"/>
    <property type="match status" value="1"/>
</dbReference>
<keyword evidence="10" id="KW-0732">Signal</keyword>
<dbReference type="GO" id="GO:0009279">
    <property type="term" value="C:cell outer membrane"/>
    <property type="evidence" value="ECO:0007669"/>
    <property type="project" value="UniProtKB-SubCell"/>
</dbReference>
<feature type="domain" description="TonB-dependent receptor-like beta-barrel" evidence="11">
    <location>
        <begin position="451"/>
        <end position="1019"/>
    </location>
</feature>
<dbReference type="InterPro" id="IPR012910">
    <property type="entry name" value="Plug_dom"/>
</dbReference>
<dbReference type="SUPFAM" id="SSF49464">
    <property type="entry name" value="Carboxypeptidase regulatory domain-like"/>
    <property type="match status" value="1"/>
</dbReference>
<accession>A0A1G6GB21</accession>
<dbReference type="Pfam" id="PF13715">
    <property type="entry name" value="CarbopepD_reg_2"/>
    <property type="match status" value="1"/>
</dbReference>
<comment type="subcellular location">
    <subcellularLocation>
        <location evidence="1 8">Cell outer membrane</location>
        <topology evidence="1 8">Multi-pass membrane protein</topology>
    </subcellularLocation>
</comment>
<proteinExistence type="inferred from homology"/>
<feature type="signal peptide" evidence="10">
    <location>
        <begin position="1"/>
        <end position="21"/>
    </location>
</feature>
<gene>
    <name evidence="13" type="ORF">SAMN05192581_106323</name>
</gene>
<organism evidence="13 14">
    <name type="scientific">Bacteroides ovatus</name>
    <dbReference type="NCBI Taxonomy" id="28116"/>
    <lineage>
        <taxon>Bacteria</taxon>
        <taxon>Pseudomonadati</taxon>
        <taxon>Bacteroidota</taxon>
        <taxon>Bacteroidia</taxon>
        <taxon>Bacteroidales</taxon>
        <taxon>Bacteroidaceae</taxon>
        <taxon>Bacteroides</taxon>
    </lineage>
</organism>
<evidence type="ECO:0000313" key="14">
    <source>
        <dbReference type="Proteomes" id="UP000183670"/>
    </source>
</evidence>
<evidence type="ECO:0000313" key="13">
    <source>
        <dbReference type="EMBL" id="SDB79171.1"/>
    </source>
</evidence>
<evidence type="ECO:0000259" key="12">
    <source>
        <dbReference type="Pfam" id="PF07715"/>
    </source>
</evidence>
<dbReference type="Gene3D" id="2.170.130.10">
    <property type="entry name" value="TonB-dependent receptor, plug domain"/>
    <property type="match status" value="1"/>
</dbReference>
<sequence>MMKSRIICILLLLVGVSGIYAQSLTVTGKVVDNEGLEVIGGNVTVKGKQNTGTITDINGKYTITVSDSQKDVLVFSFIGLENMEVPVKGRKQIDVTMKAASVLLDEVVAIGYATVKRKDLTGSVASVRSDDLLKVPSSDVTQALAGRMAGVQIIQTDGQPGATMSVRVRGGISITQSNEPLYIIDGFPTEDGMSSLDPADIESIDVLKDASATAIYGARGANGVVVITTKSGAKSEGKATLTFDSYVGVRTLAKRLDVLSVEEFVLADYERTLGDATDPEESMRSWQNRYGGFVDLHENYGNRKGIDWLDRTMGRTTVTQNYRVGVNGGNDKLNYNMSYGYFKDEGAMVYSGSDKHNIALSVKSEVNKRLSVTGRINFDYLKVYGAGVAGNGTNEGGSNVDAKFNKMVQILQYRPTIGIRGNDSDLLAGEDPVLSDADGNVMQNPLIAAAEEKDNKETRTLQANGGLTFKIIKGLTFRNNTGMRYQLYRRELFYGDQSIMGRRSGIYGSIRNTETGSFQTSNVLTYDKRFQKKHKVVVQLGQEFVKRWTRVLESGVSGLPTDEFILGDMSLGTPSVASSDENYDDNLLSFFARLNYDFTDKYLFSATFRADGSSKFGKNNKWGYFPAVSAAWRVSEEDFIKKLNIFSDLKFRIGYGLAGNNRIGSYNSLALMSSIITAMGDQLTPGYASKQIPNPDLKWEANKTFNMGVDLGFLNQRITVSPEFYINRSSNLLLNAQLPYSSGYQTMLINAGETKNVGVELTVNTVNFSTKKFSWNTTLTLSHNKNSVKALTGEAVQLYEAKFGFNQNTHRIAVGEPLGQFYGYITEDLYQVDDFNYDASTQTYTLKDGVPYHGDKGQIRPGMWKFKNLTGDDNVIDENDKTVIGNAQPKFYGGLNNSFTYKGFDLSIFLTFSYGNEVLNATKLVTSKVGSLNYNALDVMNSSNRWMTINSDGQKVTDPGELAALNVGKTVAAYHDAQQGDNYIHSWAVEDASYLKLSNVTLGYTFPKNLIARVGLKNLRLYATGNNLLTWTKYSGFDPEVSTMKSGLTPGVDFGAYPLSRSFIFGLNVAF</sequence>
<dbReference type="InterPro" id="IPR023996">
    <property type="entry name" value="TonB-dep_OMP_SusC/RagA"/>
</dbReference>
<keyword evidence="6 8" id="KW-0472">Membrane</keyword>
<dbReference type="InterPro" id="IPR036942">
    <property type="entry name" value="Beta-barrel_TonB_sf"/>
</dbReference>
<dbReference type="InterPro" id="IPR008969">
    <property type="entry name" value="CarboxyPept-like_regulatory"/>
</dbReference>
<dbReference type="RefSeq" id="WP_074559869.1">
    <property type="nucleotide sequence ID" value="NZ_FMYE01000063.1"/>
</dbReference>
<dbReference type="InterPro" id="IPR000531">
    <property type="entry name" value="Beta-barrel_TonB"/>
</dbReference>
<dbReference type="SUPFAM" id="SSF56935">
    <property type="entry name" value="Porins"/>
    <property type="match status" value="1"/>
</dbReference>
<dbReference type="EMBL" id="FMYE01000063">
    <property type="protein sequence ID" value="SDB79171.1"/>
    <property type="molecule type" value="Genomic_DNA"/>
</dbReference>
<keyword evidence="4 8" id="KW-0812">Transmembrane</keyword>
<evidence type="ECO:0000256" key="4">
    <source>
        <dbReference type="ARBA" id="ARBA00022692"/>
    </source>
</evidence>
<dbReference type="NCBIfam" id="TIGR04056">
    <property type="entry name" value="OMP_RagA_SusC"/>
    <property type="match status" value="1"/>
</dbReference>
<dbReference type="PROSITE" id="PS52016">
    <property type="entry name" value="TONB_DEPENDENT_REC_3"/>
    <property type="match status" value="1"/>
</dbReference>
<evidence type="ECO:0000256" key="7">
    <source>
        <dbReference type="ARBA" id="ARBA00023237"/>
    </source>
</evidence>
<feature type="domain" description="TonB-dependent receptor plug" evidence="12">
    <location>
        <begin position="117"/>
        <end position="224"/>
    </location>
</feature>
<evidence type="ECO:0000256" key="3">
    <source>
        <dbReference type="ARBA" id="ARBA00022452"/>
    </source>
</evidence>
<comment type="similarity">
    <text evidence="8 9">Belongs to the TonB-dependent receptor family.</text>
</comment>
<dbReference type="Pfam" id="PF00593">
    <property type="entry name" value="TonB_dep_Rec_b-barrel"/>
    <property type="match status" value="1"/>
</dbReference>
<feature type="chain" id="PRO_5010219662" evidence="10">
    <location>
        <begin position="22"/>
        <end position="1071"/>
    </location>
</feature>
<evidence type="ECO:0000256" key="8">
    <source>
        <dbReference type="PROSITE-ProRule" id="PRU01360"/>
    </source>
</evidence>
<evidence type="ECO:0000256" key="6">
    <source>
        <dbReference type="ARBA" id="ARBA00023136"/>
    </source>
</evidence>
<dbReference type="InterPro" id="IPR023997">
    <property type="entry name" value="TonB-dep_OMP_SusC/RagA_CS"/>
</dbReference>
<evidence type="ECO:0000256" key="5">
    <source>
        <dbReference type="ARBA" id="ARBA00023077"/>
    </source>
</evidence>